<dbReference type="InterPro" id="IPR006448">
    <property type="entry name" value="Phage_term_ssu_P27"/>
</dbReference>
<dbReference type="OrthoDB" id="6315308at2"/>
<dbReference type="RefSeq" id="WP_038640839.1">
    <property type="nucleotide sequence ID" value="NZ_CP009888.1"/>
</dbReference>
<dbReference type="STRING" id="1348114.OM33_08470"/>
<dbReference type="NCBIfam" id="TIGR01558">
    <property type="entry name" value="sm_term_P27"/>
    <property type="match status" value="1"/>
</dbReference>
<organism evidence="1 2">
    <name type="scientific">Pseudoalteromonas piratica</name>
    <dbReference type="NCBI Taxonomy" id="1348114"/>
    <lineage>
        <taxon>Bacteria</taxon>
        <taxon>Pseudomonadati</taxon>
        <taxon>Pseudomonadota</taxon>
        <taxon>Gammaproteobacteria</taxon>
        <taxon>Alteromonadales</taxon>
        <taxon>Pseudoalteromonadaceae</taxon>
        <taxon>Pseudoalteromonas</taxon>
    </lineage>
</organism>
<proteinExistence type="predicted"/>
<evidence type="ECO:0000313" key="2">
    <source>
        <dbReference type="Proteomes" id="UP000030341"/>
    </source>
</evidence>
<keyword evidence="2" id="KW-1185">Reference proteome</keyword>
<dbReference type="KEGG" id="pseo:OM33_08470"/>
<gene>
    <name evidence="1" type="ORF">OM33_08470</name>
</gene>
<accession>A0A0A7EF78</accession>
<reference evidence="1 2" key="1">
    <citation type="submission" date="2014-11" db="EMBL/GenBank/DDBJ databases">
        <title>Complete Genome Sequence of Pseudoalteromonas sp. Strain OCN003 Isolated from Kaneohe Bay, Oahu, Hawaii.</title>
        <authorList>
            <person name="Beurmann S."/>
            <person name="Videau P."/>
            <person name="Ushijima B."/>
            <person name="Smith A.M."/>
            <person name="Aeby G.S."/>
            <person name="Callahan S.M."/>
            <person name="Belcaid M."/>
        </authorList>
    </citation>
    <scope>NUCLEOTIDE SEQUENCE [LARGE SCALE GENOMIC DNA]</scope>
    <source>
        <strain evidence="1 2">OCN003</strain>
    </source>
</reference>
<sequence length="141" mass="15463">MTAVRSPGAGRAKGDLAVGDAEIKRVAPPPELINEMAKECWKTNSKILIKRNSYAQEDAILLLAYCNAFAMMLQCDQELAGTYWTESGQGGLKKHPLVNVRNDAISQLTRTGSLLGLNPMSRARMLSGGKSEDEENEFDEF</sequence>
<dbReference type="Proteomes" id="UP000030341">
    <property type="component" value="Chromosome 1"/>
</dbReference>
<dbReference type="AlphaFoldDB" id="A0A0A7EF78"/>
<protein>
    <submittedName>
        <fullName evidence="1">Terminase</fullName>
    </submittedName>
</protein>
<dbReference type="HOGENOM" id="CLU_107958_5_0_6"/>
<dbReference type="EMBL" id="CP009888">
    <property type="protein sequence ID" value="AIY65188.1"/>
    <property type="molecule type" value="Genomic_DNA"/>
</dbReference>
<evidence type="ECO:0000313" key="1">
    <source>
        <dbReference type="EMBL" id="AIY65188.1"/>
    </source>
</evidence>
<name>A0A0A7EF78_9GAMM</name>
<dbReference type="Pfam" id="PF05119">
    <property type="entry name" value="Terminase_4"/>
    <property type="match status" value="1"/>
</dbReference>
<dbReference type="eggNOG" id="COG3747">
    <property type="taxonomic scope" value="Bacteria"/>
</dbReference>